<feature type="signal peptide" evidence="1">
    <location>
        <begin position="1"/>
        <end position="20"/>
    </location>
</feature>
<protein>
    <submittedName>
        <fullName evidence="2">Uncharacterized protein</fullName>
    </submittedName>
</protein>
<evidence type="ECO:0000313" key="2">
    <source>
        <dbReference type="EMBL" id="MDR7088032.1"/>
    </source>
</evidence>
<gene>
    <name evidence="2" type="ORF">J2X05_000035</name>
</gene>
<proteinExistence type="predicted"/>
<keyword evidence="3" id="KW-1185">Reference proteome</keyword>
<keyword evidence="1" id="KW-0732">Signal</keyword>
<comment type="caution">
    <text evidence="2">The sequence shown here is derived from an EMBL/GenBank/DDBJ whole genome shotgun (WGS) entry which is preliminary data.</text>
</comment>
<dbReference type="Proteomes" id="UP001253595">
    <property type="component" value="Unassembled WGS sequence"/>
</dbReference>
<dbReference type="EMBL" id="JAVDVX010000001">
    <property type="protein sequence ID" value="MDR7088032.1"/>
    <property type="molecule type" value="Genomic_DNA"/>
</dbReference>
<name>A0ABU1US67_9GAMM</name>
<dbReference type="RefSeq" id="WP_310067147.1">
    <property type="nucleotide sequence ID" value="NZ_JAVDVX010000001.1"/>
</dbReference>
<organism evidence="2 3">
    <name type="scientific">Cellvibrio fibrivorans</name>
    <dbReference type="NCBI Taxonomy" id="126350"/>
    <lineage>
        <taxon>Bacteria</taxon>
        <taxon>Pseudomonadati</taxon>
        <taxon>Pseudomonadota</taxon>
        <taxon>Gammaproteobacteria</taxon>
        <taxon>Cellvibrionales</taxon>
        <taxon>Cellvibrionaceae</taxon>
        <taxon>Cellvibrio</taxon>
    </lineage>
</organism>
<feature type="chain" id="PRO_5045291562" evidence="1">
    <location>
        <begin position="21"/>
        <end position="226"/>
    </location>
</feature>
<evidence type="ECO:0000256" key="1">
    <source>
        <dbReference type="SAM" id="SignalP"/>
    </source>
</evidence>
<reference evidence="2 3" key="1">
    <citation type="submission" date="2023-07" db="EMBL/GenBank/DDBJ databases">
        <title>Sorghum-associated microbial communities from plants grown in Nebraska, USA.</title>
        <authorList>
            <person name="Schachtman D."/>
        </authorList>
    </citation>
    <scope>NUCLEOTIDE SEQUENCE [LARGE SCALE GENOMIC DNA]</scope>
    <source>
        <strain evidence="2 3">BE190</strain>
    </source>
</reference>
<evidence type="ECO:0000313" key="3">
    <source>
        <dbReference type="Proteomes" id="UP001253595"/>
    </source>
</evidence>
<accession>A0ABU1US67</accession>
<sequence length="226" mass="25063">MKTKAIIFMLFCVLVNPAQAFSLGDLKDNIDRSHKCKSGDQGCKNREHLKAVARVAAVAVAVTVLTKMIIKHRSERIAKEEQVAEEYKAQNNNLPTEPTATEYTTKTLPGNVVEPGKEVIIQSDIVVVPGTKQKTALIEESIVIYDNEDNTKELKNFTKPVNEKTKKGGRYQNEFSFTLPEGLPQGVYPIKTELLLNGKVVDTSNNDIQLVLHVNELGAMQLLAMN</sequence>